<sequence>MPVLRKRKRAPASEPVVKLSPIQVTAHPTPRASRVLYNTVNEIALQYTLSHHWSSFHTWEYIQKHKLDRHTVEESLCSALSPHGTCLTVSILVAKALRAAIAKTTSISQYAKHVKLLTSTAQFTPRTRFHAVVALCFDTYALVIDHAKHPTAFAVPLNGCYDTLEFVRLLGDTDQTRWHYSSAWTCEGPVFTLRSDDMYSEKATLTYGELDSTAALRQLTIPSHSELRRGPNGTQLPPRQYFMLNKPLAHKPKHLPSVSTPLGHVAEVCFVQVSFHERTMMVMIPYEDWLVKAENRGWSEALEGRRMVWRVDERIALLRIPLDGVFERGVLRDREGDLRLAGRIAEALGVPRGVVVHMAKAAIRTVERARRTAEKIAAGGPSL</sequence>
<dbReference type="AlphaFoldDB" id="A0A7C8M9Q1"/>
<name>A0A7C8M9Q1_9PLEO</name>
<evidence type="ECO:0000313" key="1">
    <source>
        <dbReference type="EMBL" id="KAF2871215.1"/>
    </source>
</evidence>
<organism evidence="1 2">
    <name type="scientific">Massariosphaeria phaeospora</name>
    <dbReference type="NCBI Taxonomy" id="100035"/>
    <lineage>
        <taxon>Eukaryota</taxon>
        <taxon>Fungi</taxon>
        <taxon>Dikarya</taxon>
        <taxon>Ascomycota</taxon>
        <taxon>Pezizomycotina</taxon>
        <taxon>Dothideomycetes</taxon>
        <taxon>Pleosporomycetidae</taxon>
        <taxon>Pleosporales</taxon>
        <taxon>Pleosporales incertae sedis</taxon>
        <taxon>Massariosphaeria</taxon>
    </lineage>
</organism>
<dbReference type="Proteomes" id="UP000481861">
    <property type="component" value="Unassembled WGS sequence"/>
</dbReference>
<protein>
    <submittedName>
        <fullName evidence="1">Uncharacterized protein</fullName>
    </submittedName>
</protein>
<gene>
    <name evidence="1" type="ORF">BDV95DRAFT_607481</name>
</gene>
<dbReference type="EMBL" id="JAADJZ010000012">
    <property type="protein sequence ID" value="KAF2871215.1"/>
    <property type="molecule type" value="Genomic_DNA"/>
</dbReference>
<keyword evidence="2" id="KW-1185">Reference proteome</keyword>
<comment type="caution">
    <text evidence="1">The sequence shown here is derived from an EMBL/GenBank/DDBJ whole genome shotgun (WGS) entry which is preliminary data.</text>
</comment>
<accession>A0A7C8M9Q1</accession>
<proteinExistence type="predicted"/>
<dbReference type="OrthoDB" id="414463at2759"/>
<evidence type="ECO:0000313" key="2">
    <source>
        <dbReference type="Proteomes" id="UP000481861"/>
    </source>
</evidence>
<reference evidence="1 2" key="1">
    <citation type="submission" date="2020-01" db="EMBL/GenBank/DDBJ databases">
        <authorList>
            <consortium name="DOE Joint Genome Institute"/>
            <person name="Haridas S."/>
            <person name="Albert R."/>
            <person name="Binder M."/>
            <person name="Bloem J."/>
            <person name="Labutti K."/>
            <person name="Salamov A."/>
            <person name="Andreopoulos B."/>
            <person name="Baker S.E."/>
            <person name="Barry K."/>
            <person name="Bills G."/>
            <person name="Bluhm B.H."/>
            <person name="Cannon C."/>
            <person name="Castanera R."/>
            <person name="Culley D.E."/>
            <person name="Daum C."/>
            <person name="Ezra D."/>
            <person name="Gonzalez J.B."/>
            <person name="Henrissat B."/>
            <person name="Kuo A."/>
            <person name="Liang C."/>
            <person name="Lipzen A."/>
            <person name="Lutzoni F."/>
            <person name="Magnuson J."/>
            <person name="Mondo S."/>
            <person name="Nolan M."/>
            <person name="Ohm R."/>
            <person name="Pangilinan J."/>
            <person name="Park H.-J.H."/>
            <person name="Ramirez L."/>
            <person name="Alfaro M."/>
            <person name="Sun H."/>
            <person name="Tritt A."/>
            <person name="Yoshinaga Y."/>
            <person name="Zwiers L.-H.L."/>
            <person name="Turgeon B.G."/>
            <person name="Goodwin S.B."/>
            <person name="Spatafora J.W."/>
            <person name="Crous P.W."/>
            <person name="Grigoriev I.V."/>
        </authorList>
    </citation>
    <scope>NUCLEOTIDE SEQUENCE [LARGE SCALE GENOMIC DNA]</scope>
    <source>
        <strain evidence="1 2">CBS 611.86</strain>
    </source>
</reference>